<dbReference type="RefSeq" id="WP_379534519.1">
    <property type="nucleotide sequence ID" value="NZ_JBHSBI010000036.1"/>
</dbReference>
<organism evidence="2 3">
    <name type="scientific">Nonomuraea purpurea</name>
    <dbReference type="NCBI Taxonomy" id="1849276"/>
    <lineage>
        <taxon>Bacteria</taxon>
        <taxon>Bacillati</taxon>
        <taxon>Actinomycetota</taxon>
        <taxon>Actinomycetes</taxon>
        <taxon>Streptosporangiales</taxon>
        <taxon>Streptosporangiaceae</taxon>
        <taxon>Nonomuraea</taxon>
    </lineage>
</organism>
<accession>A0ABV8GR62</accession>
<feature type="region of interest" description="Disordered" evidence="1">
    <location>
        <begin position="157"/>
        <end position="181"/>
    </location>
</feature>
<gene>
    <name evidence="2" type="ORF">ACFOY2_46190</name>
</gene>
<dbReference type="SUPFAM" id="SSF46689">
    <property type="entry name" value="Homeodomain-like"/>
    <property type="match status" value="1"/>
</dbReference>
<evidence type="ECO:0000313" key="3">
    <source>
        <dbReference type="Proteomes" id="UP001595851"/>
    </source>
</evidence>
<dbReference type="EMBL" id="JBHSBI010000036">
    <property type="protein sequence ID" value="MFC4014684.1"/>
    <property type="molecule type" value="Genomic_DNA"/>
</dbReference>
<feature type="compositionally biased region" description="Basic and acidic residues" evidence="1">
    <location>
        <begin position="159"/>
        <end position="181"/>
    </location>
</feature>
<sequence length="181" mass="19276">MGRPTKLTPELAELLCEARANGHGTRGAAAACGISRSTLQLWLSKGEEGEDPDPIYSDFSARFTRAGAKAIGRLVNAVFEDAVGGVEIKRTVRPDGSEEVQVTPPNGVVALKALAQLDPDDWQPRKALEVSGPNAGPVEVAQSEVIEGIRERVRKAKERRAAEAARAEQAKQQDSGEEHGG</sequence>
<evidence type="ECO:0000256" key="1">
    <source>
        <dbReference type="SAM" id="MobiDB-lite"/>
    </source>
</evidence>
<dbReference type="Proteomes" id="UP001595851">
    <property type="component" value="Unassembled WGS sequence"/>
</dbReference>
<evidence type="ECO:0008006" key="4">
    <source>
        <dbReference type="Google" id="ProtNLM"/>
    </source>
</evidence>
<reference evidence="3" key="1">
    <citation type="journal article" date="2019" name="Int. J. Syst. Evol. Microbiol.">
        <title>The Global Catalogue of Microorganisms (GCM) 10K type strain sequencing project: providing services to taxonomists for standard genome sequencing and annotation.</title>
        <authorList>
            <consortium name="The Broad Institute Genomics Platform"/>
            <consortium name="The Broad Institute Genome Sequencing Center for Infectious Disease"/>
            <person name="Wu L."/>
            <person name="Ma J."/>
        </authorList>
    </citation>
    <scope>NUCLEOTIDE SEQUENCE [LARGE SCALE GENOMIC DNA]</scope>
    <source>
        <strain evidence="3">TBRC 1276</strain>
    </source>
</reference>
<dbReference type="InterPro" id="IPR009057">
    <property type="entry name" value="Homeodomain-like_sf"/>
</dbReference>
<comment type="caution">
    <text evidence="2">The sequence shown here is derived from an EMBL/GenBank/DDBJ whole genome shotgun (WGS) entry which is preliminary data.</text>
</comment>
<keyword evidence="3" id="KW-1185">Reference proteome</keyword>
<proteinExistence type="predicted"/>
<name>A0ABV8GR62_9ACTN</name>
<evidence type="ECO:0000313" key="2">
    <source>
        <dbReference type="EMBL" id="MFC4014684.1"/>
    </source>
</evidence>
<protein>
    <recommendedName>
        <fullName evidence="4">Helix-turn-helix domain-containing protein</fullName>
    </recommendedName>
</protein>
<dbReference type="Gene3D" id="1.10.10.60">
    <property type="entry name" value="Homeodomain-like"/>
    <property type="match status" value="1"/>
</dbReference>